<name>A0ABN8XMB7_RANTA</name>
<gene>
    <name evidence="2" type="ORF">MRATA1EN1_LOCUS32213</name>
    <name evidence="3" type="ORF">MRATA1EN1_LOCUS8809</name>
</gene>
<feature type="region of interest" description="Disordered" evidence="1">
    <location>
        <begin position="71"/>
        <end position="90"/>
    </location>
</feature>
<reference evidence="2 4" key="1">
    <citation type="submission" date="2023-04" db="EMBL/GenBank/DDBJ databases">
        <authorList>
            <consortium name="ELIXIR-Norway"/>
        </authorList>
    </citation>
    <scope>NUCLEOTIDE SEQUENCE [LARGE SCALE GENOMIC DNA]</scope>
</reference>
<protein>
    <submittedName>
        <fullName evidence="2">Uncharacterized protein</fullName>
    </submittedName>
</protein>
<accession>A0ABN8XMB7</accession>
<sequence>MSCHACTLSRVQLCDCSSPGSSVSGILQARILELPCPPPGDLPDSGIELASPALAGGFFTTEPLGKPQHELSVESKLGGGGGGAGNDRNDFHEDQDICMTSFTSCLLQ</sequence>
<dbReference type="EMBL" id="OX459955">
    <property type="protein sequence ID" value="CAI9159847.1"/>
    <property type="molecule type" value="Genomic_DNA"/>
</dbReference>
<dbReference type="Proteomes" id="UP001176941">
    <property type="component" value="Unassembled WGS sequence"/>
</dbReference>
<proteinExistence type="predicted"/>
<keyword evidence="4" id="KW-1185">Reference proteome</keyword>
<evidence type="ECO:0000313" key="3">
    <source>
        <dbReference type="EMBL" id="CAI9159847.1"/>
    </source>
</evidence>
<evidence type="ECO:0000313" key="4">
    <source>
        <dbReference type="Proteomes" id="UP001176941"/>
    </source>
</evidence>
<evidence type="ECO:0000256" key="1">
    <source>
        <dbReference type="SAM" id="MobiDB-lite"/>
    </source>
</evidence>
<dbReference type="Proteomes" id="UP001176941">
    <property type="component" value="Chromosome 19"/>
</dbReference>
<evidence type="ECO:0000313" key="2">
    <source>
        <dbReference type="EMBL" id="CAI9150595.1"/>
    </source>
</evidence>
<organism evidence="2 4">
    <name type="scientific">Rangifer tarandus platyrhynchus</name>
    <name type="common">Svalbard reindeer</name>
    <dbReference type="NCBI Taxonomy" id="3082113"/>
    <lineage>
        <taxon>Eukaryota</taxon>
        <taxon>Metazoa</taxon>
        <taxon>Chordata</taxon>
        <taxon>Craniata</taxon>
        <taxon>Vertebrata</taxon>
        <taxon>Euteleostomi</taxon>
        <taxon>Mammalia</taxon>
        <taxon>Eutheria</taxon>
        <taxon>Laurasiatheria</taxon>
        <taxon>Artiodactyla</taxon>
        <taxon>Ruminantia</taxon>
        <taxon>Pecora</taxon>
        <taxon>Cervidae</taxon>
        <taxon>Odocoileinae</taxon>
        <taxon>Rangifer</taxon>
    </lineage>
</organism>
<dbReference type="EMBL" id="CATKSN020000956">
    <property type="protein sequence ID" value="CAI9150595.1"/>
    <property type="molecule type" value="Genomic_DNA"/>
</dbReference>